<organism evidence="1 2">
    <name type="scientific">Elasticomyces elasticus</name>
    <dbReference type="NCBI Taxonomy" id="574655"/>
    <lineage>
        <taxon>Eukaryota</taxon>
        <taxon>Fungi</taxon>
        <taxon>Dikarya</taxon>
        <taxon>Ascomycota</taxon>
        <taxon>Pezizomycotina</taxon>
        <taxon>Dothideomycetes</taxon>
        <taxon>Dothideomycetidae</taxon>
        <taxon>Mycosphaerellales</taxon>
        <taxon>Teratosphaeriaceae</taxon>
        <taxon>Elasticomyces</taxon>
    </lineage>
</organism>
<reference evidence="1" key="1">
    <citation type="submission" date="2023-08" db="EMBL/GenBank/DDBJ databases">
        <title>Black Yeasts Isolated from many extreme environments.</title>
        <authorList>
            <person name="Coleine C."/>
            <person name="Stajich J.E."/>
            <person name="Selbmann L."/>
        </authorList>
    </citation>
    <scope>NUCLEOTIDE SEQUENCE</scope>
    <source>
        <strain evidence="1">CCFEE 5810</strain>
    </source>
</reference>
<sequence length="197" mass="21321">MVAQTTPGLTILTNLLNEFSARLSIDGSSRILVTDATVARHLVEMTRSIATPYGPKFTIASAEPGVPQDVGDLGPNVMTEQITNMDGKMDHFTHAVTDVSLASGRTCMDIMKWAKYALKPKGILVVVALKQPEEGGKELADRLRGESKGRVSGLGDVLEYAGFERGKIKVMERNAEVYGKAVEAEVVLAMKWDQLTA</sequence>
<evidence type="ECO:0000313" key="1">
    <source>
        <dbReference type="EMBL" id="KAK5708129.1"/>
    </source>
</evidence>
<comment type="caution">
    <text evidence="1">The sequence shown here is derived from an EMBL/GenBank/DDBJ whole genome shotgun (WGS) entry which is preliminary data.</text>
</comment>
<dbReference type="AlphaFoldDB" id="A0AAN7VYJ9"/>
<proteinExistence type="predicted"/>
<gene>
    <name evidence="1" type="ORF">LTR97_000669</name>
</gene>
<protein>
    <submittedName>
        <fullName evidence="1">Uncharacterized protein</fullName>
    </submittedName>
</protein>
<accession>A0AAN7VYJ9</accession>
<evidence type="ECO:0000313" key="2">
    <source>
        <dbReference type="Proteomes" id="UP001310594"/>
    </source>
</evidence>
<dbReference type="EMBL" id="JAVRQU010000001">
    <property type="protein sequence ID" value="KAK5708129.1"/>
    <property type="molecule type" value="Genomic_DNA"/>
</dbReference>
<name>A0AAN7VYJ9_9PEZI</name>
<dbReference type="Proteomes" id="UP001310594">
    <property type="component" value="Unassembled WGS sequence"/>
</dbReference>